<dbReference type="Gene3D" id="3.30.750.24">
    <property type="entry name" value="STAS domain"/>
    <property type="match status" value="1"/>
</dbReference>
<evidence type="ECO:0000259" key="3">
    <source>
        <dbReference type="PROSITE" id="PS50801"/>
    </source>
</evidence>
<dbReference type="InterPro" id="IPR003658">
    <property type="entry name" value="Anti-sigma_ant"/>
</dbReference>
<dbReference type="SUPFAM" id="SSF52091">
    <property type="entry name" value="SpoIIaa-like"/>
    <property type="match status" value="1"/>
</dbReference>
<dbReference type="InterPro" id="IPR036513">
    <property type="entry name" value="STAS_dom_sf"/>
</dbReference>
<proteinExistence type="inferred from homology"/>
<keyword evidence="5" id="KW-1185">Reference proteome</keyword>
<dbReference type="InterPro" id="IPR002645">
    <property type="entry name" value="STAS_dom"/>
</dbReference>
<dbReference type="PANTHER" id="PTHR33495:SF2">
    <property type="entry name" value="ANTI-SIGMA FACTOR ANTAGONIST TM_1081-RELATED"/>
    <property type="match status" value="1"/>
</dbReference>
<evidence type="ECO:0000313" key="4">
    <source>
        <dbReference type="EMBL" id="MFC6041892.1"/>
    </source>
</evidence>
<organism evidence="4 5">
    <name type="scientific">Nocardioides hankookensis</name>
    <dbReference type="NCBI Taxonomy" id="443157"/>
    <lineage>
        <taxon>Bacteria</taxon>
        <taxon>Bacillati</taxon>
        <taxon>Actinomycetota</taxon>
        <taxon>Actinomycetes</taxon>
        <taxon>Propionibacteriales</taxon>
        <taxon>Nocardioidaceae</taxon>
        <taxon>Nocardioides</taxon>
    </lineage>
</organism>
<evidence type="ECO:0000256" key="2">
    <source>
        <dbReference type="RuleBase" id="RU003749"/>
    </source>
</evidence>
<name>A0ABW1LF84_9ACTN</name>
<evidence type="ECO:0000313" key="5">
    <source>
        <dbReference type="Proteomes" id="UP001596135"/>
    </source>
</evidence>
<dbReference type="PANTHER" id="PTHR33495">
    <property type="entry name" value="ANTI-SIGMA FACTOR ANTAGONIST TM_1081-RELATED-RELATED"/>
    <property type="match status" value="1"/>
</dbReference>
<comment type="caution">
    <text evidence="4">The sequence shown here is derived from an EMBL/GenBank/DDBJ whole genome shotgun (WGS) entry which is preliminary data.</text>
</comment>
<dbReference type="PROSITE" id="PS50801">
    <property type="entry name" value="STAS"/>
    <property type="match status" value="1"/>
</dbReference>
<dbReference type="CDD" id="cd07043">
    <property type="entry name" value="STAS_anti-anti-sigma_factors"/>
    <property type="match status" value="1"/>
</dbReference>
<feature type="domain" description="STAS" evidence="3">
    <location>
        <begin position="15"/>
        <end position="124"/>
    </location>
</feature>
<protein>
    <recommendedName>
        <fullName evidence="2">Anti-sigma factor antagonist</fullName>
    </recommendedName>
</protein>
<dbReference type="NCBIfam" id="TIGR00377">
    <property type="entry name" value="ant_ant_sig"/>
    <property type="match status" value="1"/>
</dbReference>
<reference evidence="5" key="1">
    <citation type="journal article" date="2019" name="Int. J. Syst. Evol. Microbiol.">
        <title>The Global Catalogue of Microorganisms (GCM) 10K type strain sequencing project: providing services to taxonomists for standard genome sequencing and annotation.</title>
        <authorList>
            <consortium name="The Broad Institute Genomics Platform"/>
            <consortium name="The Broad Institute Genome Sequencing Center for Infectious Disease"/>
            <person name="Wu L."/>
            <person name="Ma J."/>
        </authorList>
    </citation>
    <scope>NUCLEOTIDE SEQUENCE [LARGE SCALE GENOMIC DNA]</scope>
    <source>
        <strain evidence="5">CCUG 54522</strain>
    </source>
</reference>
<sequence>MSVNAEQGSASEPQFSVTVDDRGDVSVVQMSGELDVYTAPVLREALSEQISGPATRVVVDLTGLSFMDSTGLGVLVGTRKAAVAARKSLAVVAVDGPIMRLIAITGLEHVLEVFATVDEAAKPD</sequence>
<dbReference type="EMBL" id="JBHSRJ010000001">
    <property type="protein sequence ID" value="MFC6041892.1"/>
    <property type="molecule type" value="Genomic_DNA"/>
</dbReference>
<accession>A0ABW1LF84</accession>
<dbReference type="RefSeq" id="WP_379149932.1">
    <property type="nucleotide sequence ID" value="NZ_JBHSRJ010000001.1"/>
</dbReference>
<dbReference type="Pfam" id="PF01740">
    <property type="entry name" value="STAS"/>
    <property type="match status" value="1"/>
</dbReference>
<gene>
    <name evidence="4" type="ORF">ACFPYL_02335</name>
</gene>
<evidence type="ECO:0000256" key="1">
    <source>
        <dbReference type="ARBA" id="ARBA00009013"/>
    </source>
</evidence>
<comment type="similarity">
    <text evidence="1 2">Belongs to the anti-sigma-factor antagonist family.</text>
</comment>
<dbReference type="Proteomes" id="UP001596135">
    <property type="component" value="Unassembled WGS sequence"/>
</dbReference>